<dbReference type="CDD" id="cd06173">
    <property type="entry name" value="MFS_MefA_like"/>
    <property type="match status" value="1"/>
</dbReference>
<comment type="subcellular location">
    <subcellularLocation>
        <location evidence="1">Cell inner membrane</location>
        <topology evidence="1">Multi-pass membrane protein</topology>
    </subcellularLocation>
</comment>
<evidence type="ECO:0000256" key="4">
    <source>
        <dbReference type="ARBA" id="ARBA00022692"/>
    </source>
</evidence>
<feature type="transmembrane region" description="Helical" evidence="7">
    <location>
        <begin position="55"/>
        <end position="76"/>
    </location>
</feature>
<dbReference type="EMBL" id="JADQDK010000001">
    <property type="protein sequence ID" value="MBW0135008.1"/>
    <property type="molecule type" value="Genomic_DNA"/>
</dbReference>
<accession>A0ABS6URX1</accession>
<feature type="transmembrane region" description="Helical" evidence="7">
    <location>
        <begin position="31"/>
        <end position="49"/>
    </location>
</feature>
<feature type="transmembrane region" description="Helical" evidence="7">
    <location>
        <begin position="259"/>
        <end position="278"/>
    </location>
</feature>
<feature type="transmembrane region" description="Helical" evidence="7">
    <location>
        <begin position="176"/>
        <end position="195"/>
    </location>
</feature>
<dbReference type="PANTHER" id="PTHR23513">
    <property type="entry name" value="INTEGRAL MEMBRANE EFFLUX PROTEIN-RELATED"/>
    <property type="match status" value="1"/>
</dbReference>
<evidence type="ECO:0000313" key="10">
    <source>
        <dbReference type="Proteomes" id="UP000694287"/>
    </source>
</evidence>
<keyword evidence="6 7" id="KW-0472">Membrane</keyword>
<dbReference type="Proteomes" id="UP000694287">
    <property type="component" value="Unassembled WGS sequence"/>
</dbReference>
<evidence type="ECO:0000256" key="7">
    <source>
        <dbReference type="SAM" id="Phobius"/>
    </source>
</evidence>
<feature type="transmembrane region" description="Helical" evidence="7">
    <location>
        <begin position="148"/>
        <end position="170"/>
    </location>
</feature>
<gene>
    <name evidence="9" type="ORF">I4I81_12165</name>
</gene>
<dbReference type="RefSeq" id="WP_218603077.1">
    <property type="nucleotide sequence ID" value="NZ_JADQDJ010000103.1"/>
</dbReference>
<dbReference type="Pfam" id="PF05977">
    <property type="entry name" value="MFS_3"/>
    <property type="match status" value="1"/>
</dbReference>
<dbReference type="InterPro" id="IPR020846">
    <property type="entry name" value="MFS_dom"/>
</dbReference>
<dbReference type="PROSITE" id="PS50850">
    <property type="entry name" value="MFS"/>
    <property type="match status" value="1"/>
</dbReference>
<keyword evidence="3" id="KW-1003">Cell membrane</keyword>
<feature type="transmembrane region" description="Helical" evidence="7">
    <location>
        <begin position="226"/>
        <end position="247"/>
    </location>
</feature>
<evidence type="ECO:0000256" key="5">
    <source>
        <dbReference type="ARBA" id="ARBA00022989"/>
    </source>
</evidence>
<name>A0ABS6URX1_9PSEU</name>
<keyword evidence="10" id="KW-1185">Reference proteome</keyword>
<dbReference type="PANTHER" id="PTHR23513:SF9">
    <property type="entry name" value="ENTEROBACTIN EXPORTER ENTS"/>
    <property type="match status" value="1"/>
</dbReference>
<keyword evidence="2" id="KW-0813">Transport</keyword>
<reference evidence="9 10" key="1">
    <citation type="submission" date="2020-11" db="EMBL/GenBank/DDBJ databases">
        <title>Pseudonocardia abyssalis sp. nov. and Pseudonocardia oceani sp. nov., description and phylogenomic analysis of two novel actinomycetes isolated from the deep Southern Ocean.</title>
        <authorList>
            <person name="Parra J."/>
        </authorList>
    </citation>
    <scope>NUCLEOTIDE SEQUENCE [LARGE SCALE GENOMIC DNA]</scope>
    <source>
        <strain evidence="9 10">KRD-168</strain>
    </source>
</reference>
<evidence type="ECO:0000256" key="2">
    <source>
        <dbReference type="ARBA" id="ARBA00022448"/>
    </source>
</evidence>
<proteinExistence type="predicted"/>
<organism evidence="9 10">
    <name type="scientific">Pseudonocardia abyssalis</name>
    <dbReference type="NCBI Taxonomy" id="2792008"/>
    <lineage>
        <taxon>Bacteria</taxon>
        <taxon>Bacillati</taxon>
        <taxon>Actinomycetota</taxon>
        <taxon>Actinomycetes</taxon>
        <taxon>Pseudonocardiales</taxon>
        <taxon>Pseudonocardiaceae</taxon>
        <taxon>Pseudonocardia</taxon>
    </lineage>
</organism>
<feature type="domain" description="Major facilitator superfamily (MFS) profile" evidence="8">
    <location>
        <begin position="223"/>
        <end position="421"/>
    </location>
</feature>
<evidence type="ECO:0000256" key="3">
    <source>
        <dbReference type="ARBA" id="ARBA00022475"/>
    </source>
</evidence>
<sequence length="421" mass="42838">MIGGSPARVGLRAVFAQPGYRRLWSARTASQAGDVFATVALVLLVFDLTGSALEVSAVVFAEIAPVLLLAPLAGTLVDRLPRVLVMVAADLWRGVLAAALIVVGDNVVAVYVIAFGLSVGAVLFNPAANSALPTLVRDHELVAANSGIWTAAVLSQIALAPAAGVLYAAFGAGPAFGANAASFAVSAVLLIGLRLPAPPPSTERRGFFADAVTGLRVLTGDRLLRVLAAGQLLAALSAGATSALLVVLARDHLAVAPSAYGLLLGAIGVGAALGPFLLTRLVDDPRRPVFVFGPYVLRGLVDVVLAVFTALPLALVALAAYGLGTSTGAVTFNSLLQSHTPDALRGRIFAAFDMLWQLGRLVSLLVGGLLAAAIGIQAVYALGGALLLLAAAIGWTGARPAAARPHLRDPAEGEDETGSAW</sequence>
<evidence type="ECO:0000256" key="6">
    <source>
        <dbReference type="ARBA" id="ARBA00023136"/>
    </source>
</evidence>
<comment type="caution">
    <text evidence="9">The sequence shown here is derived from an EMBL/GenBank/DDBJ whole genome shotgun (WGS) entry which is preliminary data.</text>
</comment>
<keyword evidence="5 7" id="KW-1133">Transmembrane helix</keyword>
<feature type="transmembrane region" description="Helical" evidence="7">
    <location>
        <begin position="348"/>
        <end position="372"/>
    </location>
</feature>
<keyword evidence="4 7" id="KW-0812">Transmembrane</keyword>
<evidence type="ECO:0000313" key="9">
    <source>
        <dbReference type="EMBL" id="MBW0135008.1"/>
    </source>
</evidence>
<evidence type="ECO:0000256" key="1">
    <source>
        <dbReference type="ARBA" id="ARBA00004429"/>
    </source>
</evidence>
<dbReference type="InterPro" id="IPR010290">
    <property type="entry name" value="TM_effector"/>
</dbReference>
<evidence type="ECO:0000259" key="8">
    <source>
        <dbReference type="PROSITE" id="PS50850"/>
    </source>
</evidence>
<protein>
    <submittedName>
        <fullName evidence="9">MFS transporter</fullName>
    </submittedName>
</protein>